<evidence type="ECO:0000256" key="10">
    <source>
        <dbReference type="ARBA" id="ARBA00023128"/>
    </source>
</evidence>
<evidence type="ECO:0000313" key="14">
    <source>
        <dbReference type="EMBL" id="KAI1710556.1"/>
    </source>
</evidence>
<evidence type="ECO:0000256" key="8">
    <source>
        <dbReference type="ARBA" id="ARBA00022801"/>
    </source>
</evidence>
<evidence type="ECO:0000256" key="11">
    <source>
        <dbReference type="ARBA" id="ARBA00023136"/>
    </source>
</evidence>
<dbReference type="GO" id="GO:0006465">
    <property type="term" value="P:signal peptide processing"/>
    <property type="evidence" value="ECO:0007669"/>
    <property type="project" value="InterPro"/>
</dbReference>
<keyword evidence="6" id="KW-0812">Transmembrane</keyword>
<evidence type="ECO:0000259" key="13">
    <source>
        <dbReference type="Pfam" id="PF10502"/>
    </source>
</evidence>
<feature type="domain" description="Peptidase S26" evidence="13">
    <location>
        <begin position="36"/>
        <end position="114"/>
    </location>
</feature>
<evidence type="ECO:0000313" key="15">
    <source>
        <dbReference type="Proteomes" id="UP001201812"/>
    </source>
</evidence>
<evidence type="ECO:0000256" key="9">
    <source>
        <dbReference type="ARBA" id="ARBA00022989"/>
    </source>
</evidence>
<protein>
    <recommendedName>
        <fullName evidence="4">Mitochondrial inner membrane protease subunit 2</fullName>
    </recommendedName>
</protein>
<dbReference type="PANTHER" id="PTHR46041">
    <property type="entry name" value="MITOCHONDRIAL INNER MEMBRANE PROTEASE SUBUNIT 2"/>
    <property type="match status" value="1"/>
</dbReference>
<comment type="subunit">
    <text evidence="3">Heterodimer of 2 subunits, IMMPL1 and IMMPL2.</text>
</comment>
<dbReference type="EMBL" id="JAKKPZ010000025">
    <property type="protein sequence ID" value="KAI1710556.1"/>
    <property type="molecule type" value="Genomic_DNA"/>
</dbReference>
<dbReference type="InterPro" id="IPR000223">
    <property type="entry name" value="Pept_S26A_signal_pept_1"/>
</dbReference>
<evidence type="ECO:0000256" key="2">
    <source>
        <dbReference type="ARBA" id="ARBA00007066"/>
    </source>
</evidence>
<keyword evidence="11" id="KW-0472">Membrane</keyword>
<proteinExistence type="inferred from homology"/>
<keyword evidence="15" id="KW-1185">Reference proteome</keyword>
<dbReference type="GO" id="GO:0042720">
    <property type="term" value="C:mitochondrial inner membrane peptidase complex"/>
    <property type="evidence" value="ECO:0007669"/>
    <property type="project" value="InterPro"/>
</dbReference>
<evidence type="ECO:0000256" key="4">
    <source>
        <dbReference type="ARBA" id="ARBA00013650"/>
    </source>
</evidence>
<dbReference type="PRINTS" id="PR00727">
    <property type="entry name" value="LEADERPTASE"/>
</dbReference>
<dbReference type="CDD" id="cd06530">
    <property type="entry name" value="S26_SPase_I"/>
    <property type="match status" value="1"/>
</dbReference>
<name>A0AAD4R599_9BILA</name>
<evidence type="ECO:0000256" key="5">
    <source>
        <dbReference type="ARBA" id="ARBA00022670"/>
    </source>
</evidence>
<evidence type="ECO:0000256" key="6">
    <source>
        <dbReference type="ARBA" id="ARBA00022692"/>
    </source>
</evidence>
<dbReference type="GO" id="GO:0004252">
    <property type="term" value="F:serine-type endopeptidase activity"/>
    <property type="evidence" value="ECO:0007669"/>
    <property type="project" value="InterPro"/>
</dbReference>
<feature type="active site" evidence="12">
    <location>
        <position position="57"/>
    </location>
</feature>
<dbReference type="SUPFAM" id="SSF51306">
    <property type="entry name" value="LexA/Signal peptidase"/>
    <property type="match status" value="1"/>
</dbReference>
<gene>
    <name evidence="14" type="ORF">DdX_10616</name>
</gene>
<comment type="subcellular location">
    <subcellularLocation>
        <location evidence="1">Mitochondrion inner membrane</location>
        <topology evidence="1">Single-pass membrane protein</topology>
    </subcellularLocation>
</comment>
<keyword evidence="10" id="KW-0496">Mitochondrion</keyword>
<evidence type="ECO:0000256" key="1">
    <source>
        <dbReference type="ARBA" id="ARBA00004434"/>
    </source>
</evidence>
<sequence length="165" mass="18659">MEDLLVAAKPSASRKARIWMGLVAELLKRLGAGVGIICVPIAFMDTVGYPSVISGASMEPTLLGSDIVWINRWHVKPQAGDIFAFLYPRDSSRRFIKRVQHCEGEFVRLPNTKLFKVPENHYWMTSDNSRISNANDSKVYGPVNYGLLRGRATRIIWPPSRMRKL</sequence>
<keyword evidence="9" id="KW-1133">Transmembrane helix</keyword>
<feature type="active site" evidence="12">
    <location>
        <position position="97"/>
    </location>
</feature>
<dbReference type="InterPro" id="IPR036286">
    <property type="entry name" value="LexA/Signal_pep-like_sf"/>
</dbReference>
<dbReference type="Pfam" id="PF10502">
    <property type="entry name" value="Peptidase_S26"/>
    <property type="match status" value="1"/>
</dbReference>
<evidence type="ECO:0000256" key="12">
    <source>
        <dbReference type="PIRSR" id="PIRSR600223-1"/>
    </source>
</evidence>
<keyword evidence="7" id="KW-0999">Mitochondrion inner membrane</keyword>
<dbReference type="AlphaFoldDB" id="A0AAD4R599"/>
<reference evidence="14" key="1">
    <citation type="submission" date="2022-01" db="EMBL/GenBank/DDBJ databases">
        <title>Genome Sequence Resource for Two Populations of Ditylenchus destructor, the Migratory Endoparasitic Phytonematode.</title>
        <authorList>
            <person name="Zhang H."/>
            <person name="Lin R."/>
            <person name="Xie B."/>
        </authorList>
    </citation>
    <scope>NUCLEOTIDE SEQUENCE</scope>
    <source>
        <strain evidence="14">BazhouSP</strain>
    </source>
</reference>
<comment type="similarity">
    <text evidence="2">Belongs to the peptidase S26 family. IMP2 subfamily.</text>
</comment>
<keyword evidence="5" id="KW-0645">Protease</keyword>
<evidence type="ECO:0000256" key="7">
    <source>
        <dbReference type="ARBA" id="ARBA00022792"/>
    </source>
</evidence>
<dbReference type="Proteomes" id="UP001201812">
    <property type="component" value="Unassembled WGS sequence"/>
</dbReference>
<dbReference type="PROSITE" id="PS00501">
    <property type="entry name" value="SPASE_I_1"/>
    <property type="match status" value="1"/>
</dbReference>
<keyword evidence="8" id="KW-0378">Hydrolase</keyword>
<dbReference type="GO" id="GO:0006627">
    <property type="term" value="P:protein processing involved in protein targeting to mitochondrion"/>
    <property type="evidence" value="ECO:0007669"/>
    <property type="project" value="InterPro"/>
</dbReference>
<comment type="caution">
    <text evidence="14">The sequence shown here is derived from an EMBL/GenBank/DDBJ whole genome shotgun (WGS) entry which is preliminary data.</text>
</comment>
<accession>A0AAD4R599</accession>
<dbReference type="Gene3D" id="2.10.109.10">
    <property type="entry name" value="Umud Fragment, subunit A"/>
    <property type="match status" value="1"/>
</dbReference>
<dbReference type="InterPro" id="IPR037730">
    <property type="entry name" value="IMP2"/>
</dbReference>
<dbReference type="InterPro" id="IPR019756">
    <property type="entry name" value="Pept_S26A_signal_pept_1_Ser-AS"/>
</dbReference>
<dbReference type="PANTHER" id="PTHR46041:SF2">
    <property type="entry name" value="MITOCHONDRIAL INNER MEMBRANE PROTEASE SUBUNIT 2"/>
    <property type="match status" value="1"/>
</dbReference>
<organism evidence="14 15">
    <name type="scientific">Ditylenchus destructor</name>
    <dbReference type="NCBI Taxonomy" id="166010"/>
    <lineage>
        <taxon>Eukaryota</taxon>
        <taxon>Metazoa</taxon>
        <taxon>Ecdysozoa</taxon>
        <taxon>Nematoda</taxon>
        <taxon>Chromadorea</taxon>
        <taxon>Rhabditida</taxon>
        <taxon>Tylenchina</taxon>
        <taxon>Tylenchomorpha</taxon>
        <taxon>Sphaerularioidea</taxon>
        <taxon>Anguinidae</taxon>
        <taxon>Anguininae</taxon>
        <taxon>Ditylenchus</taxon>
    </lineage>
</organism>
<dbReference type="InterPro" id="IPR019533">
    <property type="entry name" value="Peptidase_S26"/>
</dbReference>
<evidence type="ECO:0000256" key="3">
    <source>
        <dbReference type="ARBA" id="ARBA00011805"/>
    </source>
</evidence>